<feature type="transmembrane region" description="Helical" evidence="1">
    <location>
        <begin position="280"/>
        <end position="298"/>
    </location>
</feature>
<dbReference type="AlphaFoldDB" id="A0AB34J0J6"/>
<keyword evidence="1" id="KW-1133">Transmembrane helix</keyword>
<evidence type="ECO:0000313" key="3">
    <source>
        <dbReference type="Proteomes" id="UP001515480"/>
    </source>
</evidence>
<dbReference type="InterPro" id="IPR021941">
    <property type="entry name" value="DUF3556_TM"/>
</dbReference>
<gene>
    <name evidence="2" type="ORF">AB1Y20_006524</name>
</gene>
<feature type="transmembrane region" description="Helical" evidence="1">
    <location>
        <begin position="255"/>
        <end position="274"/>
    </location>
</feature>
<accession>A0AB34J0J6</accession>
<proteinExistence type="predicted"/>
<comment type="caution">
    <text evidence="2">The sequence shown here is derived from an EMBL/GenBank/DDBJ whole genome shotgun (WGS) entry which is preliminary data.</text>
</comment>
<feature type="transmembrane region" description="Helical" evidence="1">
    <location>
        <begin position="37"/>
        <end position="59"/>
    </location>
</feature>
<protein>
    <recommendedName>
        <fullName evidence="4">HTTM domain-containing protein</fullName>
    </recommendedName>
</protein>
<keyword evidence="1" id="KW-0472">Membrane</keyword>
<evidence type="ECO:0000256" key="1">
    <source>
        <dbReference type="SAM" id="Phobius"/>
    </source>
</evidence>
<name>A0AB34J0J6_PRYPA</name>
<sequence>MERLPPEEEWRRLTTAERMDACARDILLHGMGRPAVIYLWHAALLFLNYSAFALVAFGIGSSATGAHKATHTLVKLLVWQQLAESVGCRQGPMYGHLGLPCNFRYRLSTGTVKLSKLPSAFGSTRHAADLLSHVLWYAAALGFVLSREYRTAPLHLLAACSAYHFLSDSTQFYAAGGHIYFSALLSASAPPAGRLAGMQLALLLQWFFSGFGKLGPWFSYVNGPFMLQSCLLTPLRPKLFAWLVHSPSRLTPTAFGVAVAHAAAAVEYLAPLALLLSSETAIACGMAGLLAMHAYILAMPAPFDVYSWNLCYALCVPYLFYWCGTFGFDWDGLARMPSWLLAYFAVEAVVCLAGNLLPDRIGYYLSHRYWAGNWCFMFFLVRDTDAARQKLARVRAFSPNPLDKPKLSPHVLHVAMTKSLAYLWLGNLNMKPLVALIEEACAAGGGTPAAYKFAPSLPLYYAGEFRDFIFGEELMPQMQACTGFEEGECMAIKVNAFSLFGARVRMSIYDLSKGQVRSYALSRSQLRSMAALPSSAPACEKWH</sequence>
<feature type="transmembrane region" description="Helical" evidence="1">
    <location>
        <begin position="340"/>
        <end position="358"/>
    </location>
</feature>
<evidence type="ECO:0000313" key="2">
    <source>
        <dbReference type="EMBL" id="KAL1510194.1"/>
    </source>
</evidence>
<dbReference type="EMBL" id="JBGBPQ010000015">
    <property type="protein sequence ID" value="KAL1510194.1"/>
    <property type="molecule type" value="Genomic_DNA"/>
</dbReference>
<organism evidence="2 3">
    <name type="scientific">Prymnesium parvum</name>
    <name type="common">Toxic golden alga</name>
    <dbReference type="NCBI Taxonomy" id="97485"/>
    <lineage>
        <taxon>Eukaryota</taxon>
        <taxon>Haptista</taxon>
        <taxon>Haptophyta</taxon>
        <taxon>Prymnesiophyceae</taxon>
        <taxon>Prymnesiales</taxon>
        <taxon>Prymnesiaceae</taxon>
        <taxon>Prymnesium</taxon>
    </lineage>
</organism>
<dbReference type="Proteomes" id="UP001515480">
    <property type="component" value="Unassembled WGS sequence"/>
</dbReference>
<keyword evidence="1" id="KW-0812">Transmembrane</keyword>
<keyword evidence="3" id="KW-1185">Reference proteome</keyword>
<evidence type="ECO:0008006" key="4">
    <source>
        <dbReference type="Google" id="ProtNLM"/>
    </source>
</evidence>
<reference evidence="2 3" key="1">
    <citation type="journal article" date="2024" name="Science">
        <title>Giant polyketide synthase enzymes in the biosynthesis of giant marine polyether toxins.</title>
        <authorList>
            <person name="Fallon T.R."/>
            <person name="Shende V.V."/>
            <person name="Wierzbicki I.H."/>
            <person name="Pendleton A.L."/>
            <person name="Watervoot N.F."/>
            <person name="Auber R.P."/>
            <person name="Gonzalez D.J."/>
            <person name="Wisecaver J.H."/>
            <person name="Moore B.S."/>
        </authorList>
    </citation>
    <scope>NUCLEOTIDE SEQUENCE [LARGE SCALE GENOMIC DNA]</scope>
    <source>
        <strain evidence="2 3">12B1</strain>
    </source>
</reference>
<feature type="transmembrane region" description="Helical" evidence="1">
    <location>
        <begin position="310"/>
        <end position="328"/>
    </location>
</feature>
<dbReference type="Pfam" id="PF12077">
    <property type="entry name" value="DUF3556"/>
    <property type="match status" value="1"/>
</dbReference>